<feature type="chain" id="PRO_5032436382" description="DUF2268 domain-containing protein" evidence="1">
    <location>
        <begin position="23"/>
        <end position="319"/>
    </location>
</feature>
<evidence type="ECO:0000313" key="3">
    <source>
        <dbReference type="EMBL" id="MRD47424.1"/>
    </source>
</evidence>
<feature type="domain" description="DUF2268" evidence="2">
    <location>
        <begin position="173"/>
        <end position="300"/>
    </location>
</feature>
<feature type="signal peptide" evidence="1">
    <location>
        <begin position="1"/>
        <end position="22"/>
    </location>
</feature>
<accession>A0A844ATJ0</accession>
<dbReference type="EMBL" id="WJBU01000008">
    <property type="protein sequence ID" value="MRD47424.1"/>
    <property type="molecule type" value="Genomic_DNA"/>
</dbReference>
<reference evidence="3 4" key="1">
    <citation type="submission" date="2019-11" db="EMBL/GenBank/DDBJ databases">
        <title>Caenimonas koreensis gen. nov., sp. nov., isolated from activated sludge.</title>
        <authorList>
            <person name="Seung H.R."/>
        </authorList>
    </citation>
    <scope>NUCLEOTIDE SEQUENCE [LARGE SCALE GENOMIC DNA]</scope>
    <source>
        <strain evidence="3 4">EMB320</strain>
    </source>
</reference>
<dbReference type="AlphaFoldDB" id="A0A844ATJ0"/>
<name>A0A844ATJ0_9BURK</name>
<evidence type="ECO:0000259" key="2">
    <source>
        <dbReference type="Pfam" id="PF10026"/>
    </source>
</evidence>
<evidence type="ECO:0000313" key="4">
    <source>
        <dbReference type="Proteomes" id="UP000487350"/>
    </source>
</evidence>
<comment type="caution">
    <text evidence="3">The sequence shown here is derived from an EMBL/GenBank/DDBJ whole genome shotgun (WGS) entry which is preliminary data.</text>
</comment>
<keyword evidence="1" id="KW-0732">Signal</keyword>
<dbReference type="RefSeq" id="WP_153584753.1">
    <property type="nucleotide sequence ID" value="NZ_WJBU01000008.1"/>
</dbReference>
<keyword evidence="4" id="KW-1185">Reference proteome</keyword>
<protein>
    <recommendedName>
        <fullName evidence="2">DUF2268 domain-containing protein</fullName>
    </recommendedName>
</protein>
<dbReference type="InterPro" id="IPR018728">
    <property type="entry name" value="DUF2268"/>
</dbReference>
<gene>
    <name evidence="3" type="ORF">GHT07_09055</name>
</gene>
<dbReference type="Pfam" id="PF10026">
    <property type="entry name" value="DUF2268"/>
    <property type="match status" value="1"/>
</dbReference>
<dbReference type="OrthoDB" id="8746466at2"/>
<proteinExistence type="predicted"/>
<dbReference type="Proteomes" id="UP000487350">
    <property type="component" value="Unassembled WGS sequence"/>
</dbReference>
<evidence type="ECO:0000256" key="1">
    <source>
        <dbReference type="SAM" id="SignalP"/>
    </source>
</evidence>
<sequence length="319" mass="36013">MLKIARSLFTALALVAACMAHAADPTYRVINTMPDYWKYEAAAKGLDANAQLKLFRELVIERYPEIYTARVIGLDETKPVDVELAKRFVRTQRMMGDKTAQIRAVSDSIAADLPRYEAKFRQTFPDLDFRGNIYFMHTLGGFDGGTRKIDGKTTLLFGVDMIGYVYGADVDPQPFFHHELFHLYHDQFKGNGAHSTLFAGALWREGLATYVAQALNPQASGVSIFALPKSTPDRVKADLPRIARDMRQLLDSRDKKDYQRYFTGARENGEPPQRAGYYVGYLIASKLGKTHTLQELAKMPFAQVRVKIEKALEEMEAGR</sequence>
<organism evidence="3 4">
    <name type="scientific">Caenimonas koreensis DSM 17982</name>
    <dbReference type="NCBI Taxonomy" id="1121255"/>
    <lineage>
        <taxon>Bacteria</taxon>
        <taxon>Pseudomonadati</taxon>
        <taxon>Pseudomonadota</taxon>
        <taxon>Betaproteobacteria</taxon>
        <taxon>Burkholderiales</taxon>
        <taxon>Comamonadaceae</taxon>
        <taxon>Caenimonas</taxon>
    </lineage>
</organism>
<dbReference type="PROSITE" id="PS51257">
    <property type="entry name" value="PROKAR_LIPOPROTEIN"/>
    <property type="match status" value="1"/>
</dbReference>